<dbReference type="Proteomes" id="UP001595751">
    <property type="component" value="Unassembled WGS sequence"/>
</dbReference>
<evidence type="ECO:0000259" key="2">
    <source>
        <dbReference type="Pfam" id="PF08044"/>
    </source>
</evidence>
<accession>A0ABV7ZLZ5</accession>
<evidence type="ECO:0000313" key="4">
    <source>
        <dbReference type="EMBL" id="MFC3849190.1"/>
    </source>
</evidence>
<gene>
    <name evidence="4" type="ORF">ACFORJ_03265</name>
</gene>
<dbReference type="RefSeq" id="WP_290291134.1">
    <property type="nucleotide sequence ID" value="NZ_CP047211.1"/>
</dbReference>
<dbReference type="InterPro" id="IPR024425">
    <property type="entry name" value="LiaF-like_C"/>
</dbReference>
<comment type="caution">
    <text evidence="4">The sequence shown here is derived from an EMBL/GenBank/DDBJ whole genome shotgun (WGS) entry which is preliminary data.</text>
</comment>
<feature type="domain" description="Cell wall-active antibiotics response LiaF-like C-terminal" evidence="3">
    <location>
        <begin position="155"/>
        <end position="206"/>
    </location>
</feature>
<organism evidence="4 5">
    <name type="scientific">Corynebacterium hansenii</name>
    <dbReference type="NCBI Taxonomy" id="394964"/>
    <lineage>
        <taxon>Bacteria</taxon>
        <taxon>Bacillati</taxon>
        <taxon>Actinomycetota</taxon>
        <taxon>Actinomycetes</taxon>
        <taxon>Mycobacteriales</taxon>
        <taxon>Corynebacteriaceae</taxon>
        <taxon>Corynebacterium</taxon>
    </lineage>
</organism>
<reference evidence="5" key="1">
    <citation type="journal article" date="2019" name="Int. J. Syst. Evol. Microbiol.">
        <title>The Global Catalogue of Microorganisms (GCM) 10K type strain sequencing project: providing services to taxonomists for standard genome sequencing and annotation.</title>
        <authorList>
            <consortium name="The Broad Institute Genomics Platform"/>
            <consortium name="The Broad Institute Genome Sequencing Center for Infectious Disease"/>
            <person name="Wu L."/>
            <person name="Ma J."/>
        </authorList>
    </citation>
    <scope>NUCLEOTIDE SEQUENCE [LARGE SCALE GENOMIC DNA]</scope>
    <source>
        <strain evidence="5">CCUG 53252</strain>
    </source>
</reference>
<protein>
    <submittedName>
        <fullName evidence="4">DUF1707 domain-containing protein</fullName>
    </submittedName>
</protein>
<dbReference type="Pfam" id="PF08044">
    <property type="entry name" value="DUF1707"/>
    <property type="match status" value="1"/>
</dbReference>
<keyword evidence="5" id="KW-1185">Reference proteome</keyword>
<dbReference type="EMBL" id="JBHRZN010000001">
    <property type="protein sequence ID" value="MFC3849190.1"/>
    <property type="molecule type" value="Genomic_DNA"/>
</dbReference>
<evidence type="ECO:0000256" key="1">
    <source>
        <dbReference type="SAM" id="MobiDB-lite"/>
    </source>
</evidence>
<dbReference type="Pfam" id="PF09922">
    <property type="entry name" value="LiaF-like_C"/>
    <property type="match status" value="1"/>
</dbReference>
<proteinExistence type="predicted"/>
<dbReference type="PANTHER" id="PTHR40763">
    <property type="entry name" value="MEMBRANE PROTEIN-RELATED"/>
    <property type="match status" value="1"/>
</dbReference>
<dbReference type="InterPro" id="IPR012551">
    <property type="entry name" value="DUF1707_SHOCT-like"/>
</dbReference>
<dbReference type="PANTHER" id="PTHR40763:SF4">
    <property type="entry name" value="DUF1707 DOMAIN-CONTAINING PROTEIN"/>
    <property type="match status" value="1"/>
</dbReference>
<feature type="compositionally biased region" description="Low complexity" evidence="1">
    <location>
        <begin position="1"/>
        <end position="12"/>
    </location>
</feature>
<evidence type="ECO:0000259" key="3">
    <source>
        <dbReference type="Pfam" id="PF09922"/>
    </source>
</evidence>
<sequence length="253" mass="26525">MDANPGHGPDGTPDGGGPRNLRATDDERRRVADELSDALGRGQIDLTEFDERTNRAWAARTREDLAGPLADLIPDPWTVIDGRPAGAVEPYRAPGAPAQRHTGDVAGAPSSRDLAAVAKAHVTGEKGGSAISAAVMFGADRNGDWICPPTHYSVAVMGGIDIDLRHARLESDETEIIAVAIMGGIDIYVPEDVRLTVQGTGLMGGFGSSTSRDVVIAGHDLPPDAPRVRVTGLALMGGVDVHRVPRNGPLELE</sequence>
<feature type="domain" description="DUF1707" evidence="2">
    <location>
        <begin position="21"/>
        <end position="72"/>
    </location>
</feature>
<evidence type="ECO:0000313" key="5">
    <source>
        <dbReference type="Proteomes" id="UP001595751"/>
    </source>
</evidence>
<name>A0ABV7ZLZ5_9CORY</name>
<feature type="region of interest" description="Disordered" evidence="1">
    <location>
        <begin position="1"/>
        <end position="30"/>
    </location>
</feature>